<dbReference type="GO" id="GO:0005975">
    <property type="term" value="P:carbohydrate metabolic process"/>
    <property type="evidence" value="ECO:0007669"/>
    <property type="project" value="InterPro"/>
</dbReference>
<proteinExistence type="predicted"/>
<dbReference type="InterPro" id="IPR005198">
    <property type="entry name" value="Glyco_hydro_76"/>
</dbReference>
<protein>
    <recommendedName>
        <fullName evidence="4">Glycosyl hydrolase family 76</fullName>
    </recommendedName>
</protein>
<evidence type="ECO:0008006" key="4">
    <source>
        <dbReference type="Google" id="ProtNLM"/>
    </source>
</evidence>
<name>A0A4Y9YQR7_9APHY</name>
<evidence type="ECO:0000313" key="3">
    <source>
        <dbReference type="Proteomes" id="UP000298390"/>
    </source>
</evidence>
<comment type="caution">
    <text evidence="2">The sequence shown here is derived from an EMBL/GenBank/DDBJ whole genome shotgun (WGS) entry which is preliminary data.</text>
</comment>
<dbReference type="SUPFAM" id="SSF48208">
    <property type="entry name" value="Six-hairpin glycosidases"/>
    <property type="match status" value="1"/>
</dbReference>
<sequence>MFARLVTAVLFGALASAQDLGVPTSWREFSNNRSLSERISIAQAGINVIAANLDASTASFSGIGYWQNGNVFSAMANQDYFAKTTTYESTVVNALNTAYSLYANADQYGYNDDAMWWATAAYYAYRAYGNTDMLTHAIKTWQHVSAYQITAAEASAGSTSVKNFSLSGTCDGKSMAGGVFWRPTIDDQGMNSITTGLFLTLSAYLASATGDTSTYLDPAIAAAQWIQNVNINSANIVLDSVNPHDCTRSSASWLFTYNTGKFIEGLAVLSDVTGDSQWKTLMTDVVAAGTKNAPWQGTDGIITEAAGDTSNNDGAGFKAIYIRGLNEAFVRNQDDWDFQVLIHSYIDVQYNALLDLADNNNAYAIDWHGPATSYTAWGQLAALDVLVSAISANT</sequence>
<reference evidence="2 3" key="1">
    <citation type="submission" date="2019-01" db="EMBL/GenBank/DDBJ databases">
        <title>Genome sequencing of the rare red list fungi Fomitopsis rosea.</title>
        <authorList>
            <person name="Buettner E."/>
            <person name="Kellner H."/>
        </authorList>
    </citation>
    <scope>NUCLEOTIDE SEQUENCE [LARGE SCALE GENOMIC DNA]</scope>
    <source>
        <strain evidence="2 3">DSM 105464</strain>
    </source>
</reference>
<organism evidence="2 3">
    <name type="scientific">Rhodofomes roseus</name>
    <dbReference type="NCBI Taxonomy" id="34475"/>
    <lineage>
        <taxon>Eukaryota</taxon>
        <taxon>Fungi</taxon>
        <taxon>Dikarya</taxon>
        <taxon>Basidiomycota</taxon>
        <taxon>Agaricomycotina</taxon>
        <taxon>Agaricomycetes</taxon>
        <taxon>Polyporales</taxon>
        <taxon>Rhodofomes</taxon>
    </lineage>
</organism>
<dbReference type="Gene3D" id="1.50.10.20">
    <property type="match status" value="1"/>
</dbReference>
<dbReference type="InterPro" id="IPR053169">
    <property type="entry name" value="MUG_Protein"/>
</dbReference>
<keyword evidence="1" id="KW-0732">Signal</keyword>
<dbReference type="EMBL" id="SEKV01000110">
    <property type="protein sequence ID" value="TFY64078.1"/>
    <property type="molecule type" value="Genomic_DNA"/>
</dbReference>
<evidence type="ECO:0000256" key="1">
    <source>
        <dbReference type="SAM" id="SignalP"/>
    </source>
</evidence>
<dbReference type="AlphaFoldDB" id="A0A4Y9YQR7"/>
<dbReference type="PANTHER" id="PTHR47791:SF3">
    <property type="entry name" value="MEIOTICALLY UP-REGULATED GENE 191 PROTEIN"/>
    <property type="match status" value="1"/>
</dbReference>
<accession>A0A4Y9YQR7</accession>
<gene>
    <name evidence="2" type="ORF">EVJ58_g2872</name>
</gene>
<dbReference type="Proteomes" id="UP000298390">
    <property type="component" value="Unassembled WGS sequence"/>
</dbReference>
<dbReference type="InterPro" id="IPR008928">
    <property type="entry name" value="6-hairpin_glycosidase_sf"/>
</dbReference>
<feature type="chain" id="PRO_5021246362" description="Glycosyl hydrolase family 76" evidence="1">
    <location>
        <begin position="18"/>
        <end position="394"/>
    </location>
</feature>
<dbReference type="Pfam" id="PF03663">
    <property type="entry name" value="Glyco_hydro_76"/>
    <property type="match status" value="1"/>
</dbReference>
<dbReference type="STRING" id="34475.A0A4Y9YQR7"/>
<evidence type="ECO:0000313" key="2">
    <source>
        <dbReference type="EMBL" id="TFY64078.1"/>
    </source>
</evidence>
<feature type="signal peptide" evidence="1">
    <location>
        <begin position="1"/>
        <end position="17"/>
    </location>
</feature>
<dbReference type="PANTHER" id="PTHR47791">
    <property type="entry name" value="MEIOTICALLY UP-REGULATED GENE 191 PROTEIN"/>
    <property type="match status" value="1"/>
</dbReference>